<sequence>AKRNQQKSRNVSEAERLQKQLLSTLLKHSAISKVLSEKTKAALALPPIRTTKNEDMYVLPTPEMDSTISSSEEEETESTTDTTDSSPTKHWDLHTIDMSSSNFRSLPADVKHEILTELKETRKQSSWGRLHELPKQSDDFASYQMKRLLKRQAVQSALEDAEKEMGGHSLSLAELESILKDHGVATTNDIGKRIASDENTRYLYIKDVKQALEKARKEQMKLESIREENGTEDNTTTTTTSDKKAKTKADLEFEENLEKAIALSLQEEPSTSKTGDVSSSSDIRSNKPQCSFLDNFNDGDFESDTSDEVEDVPVVAKKFSSAASYMIEYSGLTPNEINKILNKKNSSEASSKIKKGLKNTKKEITDDKTCVVSTSELKRSAAVNNLQDSSTDITQQNIVNQSTSTNNRSESLEVKEIEANQVEGNENCSNTLLLDNTARSVTGSVDTTNINLLSSNSDASSDDEFEEVNDDTKNKDSLEIVIDPNQKLEDDLFSDVFKKEEMEEAATLESDNLNSSQENEGEEVTRTVSDTSSLEIKMTGRKSPVEDLETFTSDQKEMKSADTGVKETGVPEEVSMIQKNIEAETQKLNLEQMTELRDKLQKEKIDILVEKSTKERMASNITDQMYQEAQDLLELFGVPYIVAPMEAEAQCAFLDAVELTDGTITDDSDIWLFGGRTVYKNFFNQSKYVMEFKAENIRHHFKLTREQMVLLALLVGSDYTVGVQGVGPVTALEILAAFPPQEPKEFSLSHAELLSGLKEFRSWLTKEKSGGPSRSTLKNKLKNITFTDNFPSLQVIQAYLEPTVETSRETFSWSKPDFVGLTDFAKEKFGWGTRKTEEILKPVIKKVEETQAQKTMKDYFKTVFKADSTDVQNQMSKRVKKAVNRIGKSPEELIAEEMEALSKANQKRTRSKRDKTNKKGNTGDSKTKGEEVQEKAKRPRKKKVESSETSNKPSNVGERSECINVEEPKPKKPRTRKKDMTEKNTETITENSKETDQVDDNSDLKNIALELRKRRQRRNELPKRDTTVFNKTKKPPPEKTLPLEVVPEALEVDEEIRLLQATTSRSLKRVEEIDQEVKSQFEAKRQCLPNVHKREVIHQKLREKSDLLKNKLKAIEVFRKSKKGPGYVPKRGKKNAMVKKDAELSENSSSDG</sequence>
<dbReference type="CDD" id="cd09904">
    <property type="entry name" value="H3TH_XPG"/>
    <property type="match status" value="1"/>
</dbReference>
<dbReference type="PRINTS" id="PR00853">
    <property type="entry name" value="XPGRADSUPER"/>
</dbReference>
<dbReference type="GO" id="GO:0003697">
    <property type="term" value="F:single-stranded DNA binding"/>
    <property type="evidence" value="ECO:0007669"/>
    <property type="project" value="InterPro"/>
</dbReference>
<feature type="region of interest" description="Disordered" evidence="14">
    <location>
        <begin position="219"/>
        <end position="247"/>
    </location>
</feature>
<dbReference type="InterPro" id="IPR036279">
    <property type="entry name" value="5-3_exonuclease_C_sf"/>
</dbReference>
<evidence type="ECO:0000256" key="10">
    <source>
        <dbReference type="ARBA" id="ARBA00023204"/>
    </source>
</evidence>
<evidence type="ECO:0000256" key="3">
    <source>
        <dbReference type="ARBA" id="ARBA00022553"/>
    </source>
</evidence>
<dbReference type="InterPro" id="IPR019974">
    <property type="entry name" value="XPG_CS"/>
</dbReference>
<evidence type="ECO:0000256" key="12">
    <source>
        <dbReference type="ARBA" id="ARBA00038112"/>
    </source>
</evidence>
<dbReference type="PRINTS" id="PR00066">
    <property type="entry name" value="XRODRMPGMNTG"/>
</dbReference>
<dbReference type="InterPro" id="IPR008918">
    <property type="entry name" value="HhH2"/>
</dbReference>
<feature type="compositionally biased region" description="Basic and acidic residues" evidence="14">
    <location>
        <begin position="978"/>
        <end position="996"/>
    </location>
</feature>
<dbReference type="Gene3D" id="1.10.150.20">
    <property type="entry name" value="5' to 3' exonuclease, C-terminal subdomain"/>
    <property type="match status" value="1"/>
</dbReference>
<feature type="domain" description="XPG-I" evidence="15">
    <location>
        <begin position="634"/>
        <end position="703"/>
    </location>
</feature>
<keyword evidence="3" id="KW-0597">Phosphoprotein</keyword>
<evidence type="ECO:0000313" key="17">
    <source>
        <dbReference type="Proteomes" id="UP001159042"/>
    </source>
</evidence>
<dbReference type="SUPFAM" id="SSF88723">
    <property type="entry name" value="PIN domain-like"/>
    <property type="match status" value="1"/>
</dbReference>
<comment type="cofactor">
    <cofactor evidence="1">
        <name>Mg(2+)</name>
        <dbReference type="ChEBI" id="CHEBI:18420"/>
    </cofactor>
</comment>
<dbReference type="Pfam" id="PF00867">
    <property type="entry name" value="XPG_I"/>
    <property type="match status" value="1"/>
</dbReference>
<keyword evidence="7" id="KW-0227">DNA damage</keyword>
<keyword evidence="6" id="KW-0255">Endonuclease</keyword>
<keyword evidence="10" id="KW-0234">DNA repair</keyword>
<dbReference type="CDD" id="cd09868">
    <property type="entry name" value="PIN_XPG_RAD2"/>
    <property type="match status" value="1"/>
</dbReference>
<evidence type="ECO:0000256" key="4">
    <source>
        <dbReference type="ARBA" id="ARBA00022722"/>
    </source>
</evidence>
<keyword evidence="9" id="KW-0460">Magnesium</keyword>
<feature type="compositionally biased region" description="Basic and acidic residues" evidence="14">
    <location>
        <begin position="958"/>
        <end position="970"/>
    </location>
</feature>
<dbReference type="Proteomes" id="UP001159042">
    <property type="component" value="Unassembled WGS sequence"/>
</dbReference>
<dbReference type="SUPFAM" id="SSF47807">
    <property type="entry name" value="5' to 3' exonuclease, C-terminal subdomain"/>
    <property type="match status" value="1"/>
</dbReference>
<feature type="region of interest" description="Disordered" evidence="14">
    <location>
        <begin position="453"/>
        <end position="476"/>
    </location>
</feature>
<dbReference type="FunFam" id="1.10.150.20:FF:000030">
    <property type="entry name" value="Flap endonuclease GEN-like 1"/>
    <property type="match status" value="1"/>
</dbReference>
<dbReference type="PANTHER" id="PTHR16171">
    <property type="entry name" value="DNA REPAIR PROTEIN COMPLEMENTING XP-G CELLS-RELATED"/>
    <property type="match status" value="1"/>
</dbReference>
<keyword evidence="8" id="KW-0378">Hydrolase</keyword>
<dbReference type="GO" id="GO:0006289">
    <property type="term" value="P:nucleotide-excision repair"/>
    <property type="evidence" value="ECO:0007669"/>
    <property type="project" value="InterPro"/>
</dbReference>
<keyword evidence="4" id="KW-0540">Nuclease</keyword>
<comment type="subcellular location">
    <subcellularLocation>
        <location evidence="2">Nucleus</location>
    </subcellularLocation>
</comment>
<comment type="caution">
    <text evidence="16">The sequence shown here is derived from an EMBL/GenBank/DDBJ whole genome shotgun (WGS) entry which is preliminary data.</text>
</comment>
<dbReference type="GO" id="GO:0000400">
    <property type="term" value="F:four-way junction DNA binding"/>
    <property type="evidence" value="ECO:0007669"/>
    <property type="project" value="UniProtKB-ARBA"/>
</dbReference>
<feature type="coiled-coil region" evidence="13">
    <location>
        <begin position="583"/>
        <end position="610"/>
    </location>
</feature>
<evidence type="ECO:0000256" key="8">
    <source>
        <dbReference type="ARBA" id="ARBA00022801"/>
    </source>
</evidence>
<dbReference type="SMART" id="SM00484">
    <property type="entry name" value="XPGI"/>
    <property type="match status" value="1"/>
</dbReference>
<gene>
    <name evidence="16" type="ORF">NQ315_015716</name>
</gene>
<evidence type="ECO:0000256" key="13">
    <source>
        <dbReference type="SAM" id="Coils"/>
    </source>
</evidence>
<organism evidence="16 17">
    <name type="scientific">Exocentrus adspersus</name>
    <dbReference type="NCBI Taxonomy" id="1586481"/>
    <lineage>
        <taxon>Eukaryota</taxon>
        <taxon>Metazoa</taxon>
        <taxon>Ecdysozoa</taxon>
        <taxon>Arthropoda</taxon>
        <taxon>Hexapoda</taxon>
        <taxon>Insecta</taxon>
        <taxon>Pterygota</taxon>
        <taxon>Neoptera</taxon>
        <taxon>Endopterygota</taxon>
        <taxon>Coleoptera</taxon>
        <taxon>Polyphaga</taxon>
        <taxon>Cucujiformia</taxon>
        <taxon>Chrysomeloidea</taxon>
        <taxon>Cerambycidae</taxon>
        <taxon>Lamiinae</taxon>
        <taxon>Acanthocinini</taxon>
        <taxon>Exocentrus</taxon>
    </lineage>
</organism>
<keyword evidence="17" id="KW-1185">Reference proteome</keyword>
<feature type="region of interest" description="Disordered" evidence="14">
    <location>
        <begin position="1123"/>
        <end position="1152"/>
    </location>
</feature>
<dbReference type="GO" id="GO:0005634">
    <property type="term" value="C:nucleus"/>
    <property type="evidence" value="ECO:0007669"/>
    <property type="project" value="UniProtKB-SubCell"/>
</dbReference>
<feature type="compositionally biased region" description="Basic and acidic residues" evidence="14">
    <location>
        <begin position="219"/>
        <end position="229"/>
    </location>
</feature>
<evidence type="ECO:0000256" key="11">
    <source>
        <dbReference type="ARBA" id="ARBA00023242"/>
    </source>
</evidence>
<dbReference type="PANTHER" id="PTHR16171:SF7">
    <property type="entry name" value="DNA REPAIR PROTEIN RAD2"/>
    <property type="match status" value="1"/>
</dbReference>
<feature type="region of interest" description="Disordered" evidence="14">
    <location>
        <begin position="36"/>
        <end position="90"/>
    </location>
</feature>
<dbReference type="InterPro" id="IPR006084">
    <property type="entry name" value="XPG/Rad2"/>
</dbReference>
<dbReference type="GO" id="GO:0008821">
    <property type="term" value="F:crossover junction DNA endonuclease activity"/>
    <property type="evidence" value="ECO:0007669"/>
    <property type="project" value="UniProtKB-ARBA"/>
</dbReference>
<reference evidence="16 17" key="1">
    <citation type="journal article" date="2023" name="Insect Mol. Biol.">
        <title>Genome sequencing provides insights into the evolution of gene families encoding plant cell wall-degrading enzymes in longhorned beetles.</title>
        <authorList>
            <person name="Shin N.R."/>
            <person name="Okamura Y."/>
            <person name="Kirsch R."/>
            <person name="Pauchet Y."/>
        </authorList>
    </citation>
    <scope>NUCLEOTIDE SEQUENCE [LARGE SCALE GENOMIC DNA]</scope>
    <source>
        <strain evidence="16">EAD_L_NR</strain>
    </source>
</reference>
<dbReference type="Gene3D" id="3.40.50.1010">
    <property type="entry name" value="5'-nuclease"/>
    <property type="match status" value="1"/>
</dbReference>
<evidence type="ECO:0000313" key="16">
    <source>
        <dbReference type="EMBL" id="KAJ8920923.1"/>
    </source>
</evidence>
<accession>A0AAV8W354</accession>
<dbReference type="InterPro" id="IPR003903">
    <property type="entry name" value="UIM_dom"/>
</dbReference>
<feature type="compositionally biased region" description="Acidic residues" evidence="14">
    <location>
        <begin position="460"/>
        <end position="469"/>
    </location>
</feature>
<dbReference type="GO" id="GO:0046872">
    <property type="term" value="F:metal ion binding"/>
    <property type="evidence" value="ECO:0007669"/>
    <property type="project" value="UniProtKB-KW"/>
</dbReference>
<dbReference type="PROSITE" id="PS50330">
    <property type="entry name" value="UIM"/>
    <property type="match status" value="1"/>
</dbReference>
<feature type="compositionally biased region" description="Polar residues" evidence="14">
    <location>
        <begin position="509"/>
        <end position="518"/>
    </location>
</feature>
<feature type="region of interest" description="Disordered" evidence="14">
    <location>
        <begin position="901"/>
        <end position="1041"/>
    </location>
</feature>
<evidence type="ECO:0000256" key="2">
    <source>
        <dbReference type="ARBA" id="ARBA00004123"/>
    </source>
</evidence>
<feature type="compositionally biased region" description="Low complexity" evidence="14">
    <location>
        <begin position="271"/>
        <end position="282"/>
    </location>
</feature>
<dbReference type="PROSITE" id="PS00842">
    <property type="entry name" value="XPG_2"/>
    <property type="match status" value="1"/>
</dbReference>
<keyword evidence="13" id="KW-0175">Coiled coil</keyword>
<feature type="non-terminal residue" evidence="16">
    <location>
        <position position="1"/>
    </location>
</feature>
<name>A0AAV8W354_9CUCU</name>
<evidence type="ECO:0000256" key="7">
    <source>
        <dbReference type="ARBA" id="ARBA00022763"/>
    </source>
</evidence>
<comment type="similarity">
    <text evidence="12">Belongs to the XPG/RAD2 endonuclease family. GEN subfamily.</text>
</comment>
<dbReference type="EMBL" id="JANEYG010000012">
    <property type="protein sequence ID" value="KAJ8920923.1"/>
    <property type="molecule type" value="Genomic_DNA"/>
</dbReference>
<protein>
    <recommendedName>
        <fullName evidence="15">XPG-I domain-containing protein</fullName>
    </recommendedName>
</protein>
<feature type="region of interest" description="Disordered" evidence="14">
    <location>
        <begin position="503"/>
        <end position="542"/>
    </location>
</feature>
<evidence type="ECO:0000256" key="9">
    <source>
        <dbReference type="ARBA" id="ARBA00022842"/>
    </source>
</evidence>
<dbReference type="InterPro" id="IPR006086">
    <property type="entry name" value="XPG-I_dom"/>
</dbReference>
<evidence type="ECO:0000256" key="1">
    <source>
        <dbReference type="ARBA" id="ARBA00001946"/>
    </source>
</evidence>
<evidence type="ECO:0000256" key="6">
    <source>
        <dbReference type="ARBA" id="ARBA00022759"/>
    </source>
</evidence>
<dbReference type="SMART" id="SM00279">
    <property type="entry name" value="HhH2"/>
    <property type="match status" value="1"/>
</dbReference>
<feature type="compositionally biased region" description="Basic and acidic residues" evidence="14">
    <location>
        <begin position="925"/>
        <end position="936"/>
    </location>
</feature>
<keyword evidence="11" id="KW-0539">Nucleus</keyword>
<feature type="compositionally biased region" description="Basic residues" evidence="14">
    <location>
        <begin position="905"/>
        <end position="918"/>
    </location>
</feature>
<evidence type="ECO:0000259" key="15">
    <source>
        <dbReference type="SMART" id="SM00484"/>
    </source>
</evidence>
<evidence type="ECO:0000256" key="14">
    <source>
        <dbReference type="SAM" id="MobiDB-lite"/>
    </source>
</evidence>
<dbReference type="AlphaFoldDB" id="A0AAV8W354"/>
<dbReference type="InterPro" id="IPR029060">
    <property type="entry name" value="PIN-like_dom_sf"/>
</dbReference>
<dbReference type="GO" id="GO:0017108">
    <property type="term" value="F:5'-flap endonuclease activity"/>
    <property type="evidence" value="ECO:0007669"/>
    <property type="project" value="UniProtKB-ARBA"/>
</dbReference>
<dbReference type="InterPro" id="IPR001044">
    <property type="entry name" value="XPG/Rad2_eukaryotes"/>
</dbReference>
<keyword evidence="5" id="KW-0479">Metal-binding</keyword>
<proteinExistence type="inferred from homology"/>
<evidence type="ECO:0000256" key="5">
    <source>
        <dbReference type="ARBA" id="ARBA00022723"/>
    </source>
</evidence>
<feature type="region of interest" description="Disordered" evidence="14">
    <location>
        <begin position="263"/>
        <end position="286"/>
    </location>
</feature>